<keyword evidence="2" id="KW-1185">Reference proteome</keyword>
<evidence type="ECO:0000313" key="2">
    <source>
        <dbReference type="Proteomes" id="UP000826195"/>
    </source>
</evidence>
<sequence length="66" mass="7350">MRKEIESRGYVDEILGLRTITTRPTEGIQSQLLNLIASNGKGSRVRILIWAQTAVNVNAQVNNRSV</sequence>
<dbReference type="EMBL" id="JAHXZJ010003010">
    <property type="protein sequence ID" value="KAH0533641.1"/>
    <property type="molecule type" value="Genomic_DNA"/>
</dbReference>
<accession>A0AAV7HQG5</accession>
<protein>
    <submittedName>
        <fullName evidence="1">Uncharacterized protein</fullName>
    </submittedName>
</protein>
<gene>
    <name evidence="1" type="ORF">KQX54_000791</name>
</gene>
<dbReference type="Proteomes" id="UP000826195">
    <property type="component" value="Unassembled WGS sequence"/>
</dbReference>
<proteinExistence type="predicted"/>
<name>A0AAV7HQG5_COTGL</name>
<dbReference type="AlphaFoldDB" id="A0AAV7HQG5"/>
<comment type="caution">
    <text evidence="1">The sequence shown here is derived from an EMBL/GenBank/DDBJ whole genome shotgun (WGS) entry which is preliminary data.</text>
</comment>
<evidence type="ECO:0000313" key="1">
    <source>
        <dbReference type="EMBL" id="KAH0533641.1"/>
    </source>
</evidence>
<organism evidence="1 2">
    <name type="scientific">Cotesia glomerata</name>
    <name type="common">Lepidopteran parasitic wasp</name>
    <name type="synonym">Apanteles glomeratus</name>
    <dbReference type="NCBI Taxonomy" id="32391"/>
    <lineage>
        <taxon>Eukaryota</taxon>
        <taxon>Metazoa</taxon>
        <taxon>Ecdysozoa</taxon>
        <taxon>Arthropoda</taxon>
        <taxon>Hexapoda</taxon>
        <taxon>Insecta</taxon>
        <taxon>Pterygota</taxon>
        <taxon>Neoptera</taxon>
        <taxon>Endopterygota</taxon>
        <taxon>Hymenoptera</taxon>
        <taxon>Apocrita</taxon>
        <taxon>Ichneumonoidea</taxon>
        <taxon>Braconidae</taxon>
        <taxon>Microgastrinae</taxon>
        <taxon>Cotesia</taxon>
    </lineage>
</organism>
<reference evidence="1 2" key="1">
    <citation type="journal article" date="2021" name="J. Hered.">
        <title>A chromosome-level genome assembly of the parasitoid wasp, Cotesia glomerata (Hymenoptera: Braconidae).</title>
        <authorList>
            <person name="Pinto B.J."/>
            <person name="Weis J.J."/>
            <person name="Gamble T."/>
            <person name="Ode P.J."/>
            <person name="Paul R."/>
            <person name="Zaspel J.M."/>
        </authorList>
    </citation>
    <scope>NUCLEOTIDE SEQUENCE [LARGE SCALE GENOMIC DNA]</scope>
    <source>
        <strain evidence="1">CgM1</strain>
    </source>
</reference>